<feature type="coiled-coil region" evidence="1">
    <location>
        <begin position="274"/>
        <end position="315"/>
    </location>
</feature>
<proteinExistence type="predicted"/>
<gene>
    <name evidence="4" type="ORF">HannXRQ_Chr05g0155381</name>
    <name evidence="3" type="ORF">HanXRQr2_Chr05g0227291</name>
</gene>
<reference evidence="3" key="3">
    <citation type="submission" date="2020-06" db="EMBL/GenBank/DDBJ databases">
        <title>Helianthus annuus Genome sequencing and assembly Release 2.</title>
        <authorList>
            <person name="Gouzy J."/>
            <person name="Langlade N."/>
            <person name="Munos S."/>
        </authorList>
    </citation>
    <scope>NUCLEOTIDE SEQUENCE</scope>
    <source>
        <tissue evidence="3">Leaves</tissue>
    </source>
</reference>
<evidence type="ECO:0000313" key="3">
    <source>
        <dbReference type="EMBL" id="KAF5806930.1"/>
    </source>
</evidence>
<dbReference type="OrthoDB" id="1925512at2759"/>
<feature type="region of interest" description="Disordered" evidence="2">
    <location>
        <begin position="355"/>
        <end position="396"/>
    </location>
</feature>
<dbReference type="EMBL" id="CM007894">
    <property type="protein sequence ID" value="OTG26139.1"/>
    <property type="molecule type" value="Genomic_DNA"/>
</dbReference>
<dbReference type="FunCoup" id="A0A251USW3">
    <property type="interactions" value="33"/>
</dbReference>
<dbReference type="AlphaFoldDB" id="A0A251USW3"/>
<reference evidence="3 5" key="1">
    <citation type="journal article" date="2017" name="Nature">
        <title>The sunflower genome provides insights into oil metabolism, flowering and Asterid evolution.</title>
        <authorList>
            <person name="Badouin H."/>
            <person name="Gouzy J."/>
            <person name="Grassa C.J."/>
            <person name="Murat F."/>
            <person name="Staton S.E."/>
            <person name="Cottret L."/>
            <person name="Lelandais-Briere C."/>
            <person name="Owens G.L."/>
            <person name="Carrere S."/>
            <person name="Mayjonade B."/>
            <person name="Legrand L."/>
            <person name="Gill N."/>
            <person name="Kane N.C."/>
            <person name="Bowers J.E."/>
            <person name="Hubner S."/>
            <person name="Bellec A."/>
            <person name="Berard A."/>
            <person name="Berges H."/>
            <person name="Blanchet N."/>
            <person name="Boniface M.C."/>
            <person name="Brunel D."/>
            <person name="Catrice O."/>
            <person name="Chaidir N."/>
            <person name="Claudel C."/>
            <person name="Donnadieu C."/>
            <person name="Faraut T."/>
            <person name="Fievet G."/>
            <person name="Helmstetter N."/>
            <person name="King M."/>
            <person name="Knapp S.J."/>
            <person name="Lai Z."/>
            <person name="Le Paslier M.C."/>
            <person name="Lippi Y."/>
            <person name="Lorenzon L."/>
            <person name="Mandel J.R."/>
            <person name="Marage G."/>
            <person name="Marchand G."/>
            <person name="Marquand E."/>
            <person name="Bret-Mestries E."/>
            <person name="Morien E."/>
            <person name="Nambeesan S."/>
            <person name="Nguyen T."/>
            <person name="Pegot-Espagnet P."/>
            <person name="Pouilly N."/>
            <person name="Raftis F."/>
            <person name="Sallet E."/>
            <person name="Schiex T."/>
            <person name="Thomas J."/>
            <person name="Vandecasteele C."/>
            <person name="Vares D."/>
            <person name="Vear F."/>
            <person name="Vautrin S."/>
            <person name="Crespi M."/>
            <person name="Mangin B."/>
            <person name="Burke J.M."/>
            <person name="Salse J."/>
            <person name="Munos S."/>
            <person name="Vincourt P."/>
            <person name="Rieseberg L.H."/>
            <person name="Langlade N.B."/>
        </authorList>
    </citation>
    <scope>NUCLEOTIDE SEQUENCE [LARGE SCALE GENOMIC DNA]</scope>
    <source>
        <strain evidence="5">cv. SF193</strain>
        <tissue evidence="3">Leaves</tissue>
    </source>
</reference>
<keyword evidence="1" id="KW-0175">Coiled coil</keyword>
<dbReference type="STRING" id="4232.A0A251USW3"/>
<dbReference type="InParanoid" id="A0A251USW3"/>
<keyword evidence="5" id="KW-1185">Reference proteome</keyword>
<reference evidence="4" key="2">
    <citation type="submission" date="2017-02" db="EMBL/GenBank/DDBJ databases">
        <title>Sunflower complete genome.</title>
        <authorList>
            <person name="Langlade N."/>
            <person name="Munos S."/>
        </authorList>
    </citation>
    <scope>NUCLEOTIDE SEQUENCE [LARGE SCALE GENOMIC DNA]</scope>
    <source>
        <tissue evidence="4">Leaves</tissue>
    </source>
</reference>
<dbReference type="EMBL" id="MNCJ02000320">
    <property type="protein sequence ID" value="KAF5806930.1"/>
    <property type="molecule type" value="Genomic_DNA"/>
</dbReference>
<evidence type="ECO:0000256" key="2">
    <source>
        <dbReference type="SAM" id="MobiDB-lite"/>
    </source>
</evidence>
<dbReference type="Proteomes" id="UP000215914">
    <property type="component" value="Chromosome 5"/>
</dbReference>
<evidence type="ECO:0000313" key="5">
    <source>
        <dbReference type="Proteomes" id="UP000215914"/>
    </source>
</evidence>
<dbReference type="OMA" id="VNSHRED"/>
<organism evidence="4 5">
    <name type="scientific">Helianthus annuus</name>
    <name type="common">Common sunflower</name>
    <dbReference type="NCBI Taxonomy" id="4232"/>
    <lineage>
        <taxon>Eukaryota</taxon>
        <taxon>Viridiplantae</taxon>
        <taxon>Streptophyta</taxon>
        <taxon>Embryophyta</taxon>
        <taxon>Tracheophyta</taxon>
        <taxon>Spermatophyta</taxon>
        <taxon>Magnoliopsida</taxon>
        <taxon>eudicotyledons</taxon>
        <taxon>Gunneridae</taxon>
        <taxon>Pentapetalae</taxon>
        <taxon>asterids</taxon>
        <taxon>campanulids</taxon>
        <taxon>Asterales</taxon>
        <taxon>Asteraceae</taxon>
        <taxon>Asteroideae</taxon>
        <taxon>Heliantheae alliance</taxon>
        <taxon>Heliantheae</taxon>
        <taxon>Helianthus</taxon>
    </lineage>
</organism>
<accession>A0A251USW3</accession>
<protein>
    <submittedName>
        <fullName evidence="4">Uncharacterized protein</fullName>
    </submittedName>
</protein>
<sequence>MTYRLRSRTTSQSPSMAKLHLKLARIISRQDQLKISFNHLKSQIKIGLLEAEDVFSSLAVPLMKLVGLKTAEMAEEGRSSTIFTKICSNYQSEFEDQIRVETPMSMSTANKECDLHKLEEDYTNNAIMAGNELIHKQKLQLIQLVQLLKQVESCVNSSQKNMFQTIDNHKDRIHMFLRKAVAYISATQQSSHDRHAFNITLKLLKAIYDHVTEALSSVEGGVDNLISRLTDEMCKPMIEYVKSYKAELTAGTCPQLLVALEDMRGVARDGRVELQQARKMVRVAEEKNAEVLSMLRESEERIKKMRQYLDAFTNDKKDTTGRYAKNKLLAPAPQEDQTKDDKLLWELLKKKRKCQHPESPFGPKELIRVGSSTKTPSPTAGKPSITHGVRRSYRNLKDHSSGSLLLLGLSPSVSRK</sequence>
<evidence type="ECO:0000256" key="1">
    <source>
        <dbReference type="SAM" id="Coils"/>
    </source>
</evidence>
<evidence type="ECO:0000313" key="4">
    <source>
        <dbReference type="EMBL" id="OTG26139.1"/>
    </source>
</evidence>
<name>A0A251USW3_HELAN</name>
<dbReference type="Gramene" id="mRNA:HanXRQr2_Chr05g0227291">
    <property type="protein sequence ID" value="mRNA:HanXRQr2_Chr05g0227291"/>
    <property type="gene ID" value="HanXRQr2_Chr05g0227291"/>
</dbReference>